<evidence type="ECO:0000313" key="1">
    <source>
        <dbReference type="EMBL" id="TDG53313.1"/>
    </source>
</evidence>
<dbReference type="OMA" id="RGRVCQI"/>
<comment type="caution">
    <text evidence="1">The sequence shown here is derived from an EMBL/GenBank/DDBJ whole genome shotgun (WGS) entry which is preliminary data.</text>
</comment>
<dbReference type="Proteomes" id="UP000295192">
    <property type="component" value="Unassembled WGS sequence"/>
</dbReference>
<keyword evidence="2" id="KW-1185">Reference proteome</keyword>
<sequence length="172" mass="19527">MPITSPPPNRRQLLRSVESLRGRVCQILNCVINLHIEFLTLLGCLSRQWVLESNVAALLDEVRCLNDDYAEVQRLDQMIETLRDYSGPTICHEWPYPLIFRGTIDEAHVAQILNTTELVPEPSPATVSAKDELSKRTELEASELAGLSRRSKLWRFTRTRSAARKTEQASPS</sequence>
<proteinExistence type="predicted"/>
<dbReference type="EMBL" id="LSRL02000001">
    <property type="protein sequence ID" value="TDG53313.1"/>
    <property type="molecule type" value="Genomic_DNA"/>
</dbReference>
<dbReference type="AlphaFoldDB" id="A0A484BX88"/>
<evidence type="ECO:0000313" key="2">
    <source>
        <dbReference type="Proteomes" id="UP000295192"/>
    </source>
</evidence>
<name>A0A484BX88_DRONA</name>
<gene>
    <name evidence="1" type="ORF">AWZ03_000128</name>
</gene>
<accession>A0A484BX88</accession>
<organism evidence="1 2">
    <name type="scientific">Drosophila navojoa</name>
    <name type="common">Fruit fly</name>
    <dbReference type="NCBI Taxonomy" id="7232"/>
    <lineage>
        <taxon>Eukaryota</taxon>
        <taxon>Metazoa</taxon>
        <taxon>Ecdysozoa</taxon>
        <taxon>Arthropoda</taxon>
        <taxon>Hexapoda</taxon>
        <taxon>Insecta</taxon>
        <taxon>Pterygota</taxon>
        <taxon>Neoptera</taxon>
        <taxon>Endopterygota</taxon>
        <taxon>Diptera</taxon>
        <taxon>Brachycera</taxon>
        <taxon>Muscomorpha</taxon>
        <taxon>Ephydroidea</taxon>
        <taxon>Drosophilidae</taxon>
        <taxon>Drosophila</taxon>
    </lineage>
</organism>
<dbReference type="OrthoDB" id="7741006at2759"/>
<protein>
    <submittedName>
        <fullName evidence="1">Uncharacterized protein</fullName>
    </submittedName>
</protein>
<reference evidence="1 2" key="1">
    <citation type="journal article" date="2019" name="J. Hered.">
        <title>An Improved Genome Assembly for Drosophila navojoa, the Basal Species in the mojavensis Cluster.</title>
        <authorList>
            <person name="Vanderlinde T."/>
            <person name="Dupim E.G."/>
            <person name="Nazario-Yepiz N.O."/>
            <person name="Carvalho A.B."/>
        </authorList>
    </citation>
    <scope>NUCLEOTIDE SEQUENCE [LARGE SCALE GENOMIC DNA]</scope>
    <source>
        <strain evidence="1">Navoj_Jal97</strain>
        <tissue evidence="1">Whole organism</tissue>
    </source>
</reference>